<protein>
    <submittedName>
        <fullName evidence="1">Fic family toxin-antitoxin system, toxin component</fullName>
    </submittedName>
</protein>
<dbReference type="Gene3D" id="1.20.120.1870">
    <property type="entry name" value="Fic/DOC protein, Fido domain"/>
    <property type="match status" value="1"/>
</dbReference>
<gene>
    <name evidence="1" type="ORF">JEQ17_47045</name>
</gene>
<name>A0A7T7L4K3_9ACTN</name>
<dbReference type="EMBL" id="CP066831">
    <property type="protein sequence ID" value="QQM46241.1"/>
    <property type="molecule type" value="Genomic_DNA"/>
</dbReference>
<proteinExistence type="predicted"/>
<reference evidence="1 2" key="1">
    <citation type="submission" date="2020-12" db="EMBL/GenBank/DDBJ databases">
        <title>A novel species.</title>
        <authorList>
            <person name="Li K."/>
        </authorList>
    </citation>
    <scope>NUCLEOTIDE SEQUENCE [LARGE SCALE GENOMIC DNA]</scope>
    <source>
        <strain evidence="1 2">ZYC-3</strain>
    </source>
</reference>
<dbReference type="AlphaFoldDB" id="A0A7T7L4K3"/>
<dbReference type="InterPro" id="IPR053737">
    <property type="entry name" value="Type_II_TA_Toxin"/>
</dbReference>
<dbReference type="RefSeq" id="WP_200401074.1">
    <property type="nucleotide sequence ID" value="NZ_CP066831.1"/>
</dbReference>
<organism evidence="1 2">
    <name type="scientific">Streptomyces liliifuscus</name>
    <dbReference type="NCBI Taxonomy" id="2797636"/>
    <lineage>
        <taxon>Bacteria</taxon>
        <taxon>Bacillati</taxon>
        <taxon>Actinomycetota</taxon>
        <taxon>Actinomycetes</taxon>
        <taxon>Kitasatosporales</taxon>
        <taxon>Streptomycetaceae</taxon>
        <taxon>Streptomyces</taxon>
    </lineage>
</organism>
<dbReference type="KEGG" id="slf:JEQ17_47045"/>
<accession>A0A7T7L4K3</accession>
<evidence type="ECO:0000313" key="1">
    <source>
        <dbReference type="EMBL" id="QQM46241.1"/>
    </source>
</evidence>
<keyword evidence="2" id="KW-1185">Reference proteome</keyword>
<evidence type="ECO:0000313" key="2">
    <source>
        <dbReference type="Proteomes" id="UP000595636"/>
    </source>
</evidence>
<dbReference type="Proteomes" id="UP000595636">
    <property type="component" value="Chromosome"/>
</dbReference>
<sequence length="123" mass="13873">MTRYLTPQELLQIAQTLPGDPACLDLGVLDGVCARVQAHYMGRDVYSSDWLKAAAMLESVALHEPLDDKNPFFAWMVAEVFLNTNGHYMHYEPEEALALVMRARHKGARVQELAAQLRAWTTD</sequence>